<name>A0ABR5SBU3_9MICO</name>
<evidence type="ECO:0000256" key="1">
    <source>
        <dbReference type="ARBA" id="ARBA00009129"/>
    </source>
</evidence>
<dbReference type="Gene3D" id="1.10.1470.10">
    <property type="entry name" value="YjbJ"/>
    <property type="match status" value="1"/>
</dbReference>
<dbReference type="EMBL" id="LDRB01000002">
    <property type="protein sequence ID" value="KTR43265.1"/>
    <property type="molecule type" value="Genomic_DNA"/>
</dbReference>
<dbReference type="InterPro" id="IPR008462">
    <property type="entry name" value="CsbD"/>
</dbReference>
<dbReference type="InterPro" id="IPR036629">
    <property type="entry name" value="YjbJ_sf"/>
</dbReference>
<comment type="caution">
    <text evidence="4">The sequence shown here is derived from an EMBL/GenBank/DDBJ whole genome shotgun (WGS) entry which is preliminary data.</text>
</comment>
<evidence type="ECO:0000259" key="3">
    <source>
        <dbReference type="Pfam" id="PF05532"/>
    </source>
</evidence>
<gene>
    <name evidence="4" type="ORF">NS263_00250</name>
</gene>
<keyword evidence="5" id="KW-1185">Reference proteome</keyword>
<comment type="similarity">
    <text evidence="1">Belongs to the UPF0337 (CsbD) family.</text>
</comment>
<dbReference type="RefSeq" id="WP_058727297.1">
    <property type="nucleotide sequence ID" value="NZ_LDRB01000002.1"/>
</dbReference>
<proteinExistence type="inferred from homology"/>
<dbReference type="SUPFAM" id="SSF69047">
    <property type="entry name" value="Hypothetical protein YjbJ"/>
    <property type="match status" value="1"/>
</dbReference>
<accession>A0ABR5SBU3</accession>
<feature type="compositionally biased region" description="Basic and acidic residues" evidence="2">
    <location>
        <begin position="47"/>
        <end position="57"/>
    </location>
</feature>
<organism evidence="4 5">
    <name type="scientific">Curtobacterium oceanosedimentum</name>
    <dbReference type="NCBI Taxonomy" id="465820"/>
    <lineage>
        <taxon>Bacteria</taxon>
        <taxon>Bacillati</taxon>
        <taxon>Actinomycetota</taxon>
        <taxon>Actinomycetes</taxon>
        <taxon>Micrococcales</taxon>
        <taxon>Microbacteriaceae</taxon>
        <taxon>Curtobacterium</taxon>
    </lineage>
</organism>
<evidence type="ECO:0000313" key="5">
    <source>
        <dbReference type="Proteomes" id="UP000078335"/>
    </source>
</evidence>
<sequence>MGLDDKIKNAAQDLTGKAKEAFGNATNNDEKVAEGKKDQSAASVKQTGEDVKDVFKK</sequence>
<feature type="domain" description="CsbD-like" evidence="3">
    <location>
        <begin position="5"/>
        <end position="57"/>
    </location>
</feature>
<dbReference type="Proteomes" id="UP000078335">
    <property type="component" value="Unassembled WGS sequence"/>
</dbReference>
<protein>
    <submittedName>
        <fullName evidence="4">General stress protein CsbD</fullName>
    </submittedName>
</protein>
<dbReference type="Pfam" id="PF05532">
    <property type="entry name" value="CsbD"/>
    <property type="match status" value="1"/>
</dbReference>
<reference evidence="4 5" key="1">
    <citation type="journal article" date="2016" name="Front. Microbiol.">
        <title>Genomic Resource of Rice Seed Associated Bacteria.</title>
        <authorList>
            <person name="Midha S."/>
            <person name="Bansal K."/>
            <person name="Sharma S."/>
            <person name="Kumar N."/>
            <person name="Patil P.P."/>
            <person name="Chaudhry V."/>
            <person name="Patil P.B."/>
        </authorList>
    </citation>
    <scope>NUCLEOTIDE SEQUENCE [LARGE SCALE GENOMIC DNA]</scope>
    <source>
        <strain evidence="4 5">NS263</strain>
    </source>
</reference>
<feature type="region of interest" description="Disordered" evidence="2">
    <location>
        <begin position="15"/>
        <end position="57"/>
    </location>
</feature>
<feature type="compositionally biased region" description="Basic and acidic residues" evidence="2">
    <location>
        <begin position="28"/>
        <end position="39"/>
    </location>
</feature>
<evidence type="ECO:0000313" key="4">
    <source>
        <dbReference type="EMBL" id="KTR43265.1"/>
    </source>
</evidence>
<evidence type="ECO:0000256" key="2">
    <source>
        <dbReference type="SAM" id="MobiDB-lite"/>
    </source>
</evidence>